<feature type="transmembrane region" description="Helical" evidence="1">
    <location>
        <begin position="6"/>
        <end position="26"/>
    </location>
</feature>
<dbReference type="AlphaFoldDB" id="A0A3R8JM92"/>
<feature type="transmembrane region" description="Helical" evidence="1">
    <location>
        <begin position="229"/>
        <end position="248"/>
    </location>
</feature>
<organism evidence="3 4">
    <name type="scientific">Schaedlerella arabinosiphila</name>
    <dbReference type="NCBI Taxonomy" id="2044587"/>
    <lineage>
        <taxon>Bacteria</taxon>
        <taxon>Bacillati</taxon>
        <taxon>Bacillota</taxon>
        <taxon>Clostridia</taxon>
        <taxon>Lachnospirales</taxon>
        <taxon>Lachnospiraceae</taxon>
        <taxon>Schaedlerella</taxon>
    </lineage>
</organism>
<feature type="transmembrane region" description="Helical" evidence="1">
    <location>
        <begin position="122"/>
        <end position="142"/>
    </location>
</feature>
<dbReference type="InterPro" id="IPR011642">
    <property type="entry name" value="Gate_dom"/>
</dbReference>
<dbReference type="Proteomes" id="UP000274920">
    <property type="component" value="Unassembled WGS sequence"/>
</dbReference>
<comment type="caution">
    <text evidence="3">The sequence shown here is derived from an EMBL/GenBank/DDBJ whole genome shotgun (WGS) entry which is preliminary data.</text>
</comment>
<proteinExistence type="predicted"/>
<dbReference type="RefSeq" id="WP_125127002.1">
    <property type="nucleotide sequence ID" value="NZ_RHJS01000002.1"/>
</dbReference>
<protein>
    <recommendedName>
        <fullName evidence="2">Nucleoside transporter/FeoB GTPase Gate domain-containing protein</fullName>
    </recommendedName>
</protein>
<evidence type="ECO:0000259" key="2">
    <source>
        <dbReference type="Pfam" id="PF07670"/>
    </source>
</evidence>
<feature type="transmembrane region" description="Helical" evidence="1">
    <location>
        <begin position="89"/>
        <end position="110"/>
    </location>
</feature>
<feature type="transmembrane region" description="Helical" evidence="1">
    <location>
        <begin position="301"/>
        <end position="321"/>
    </location>
</feature>
<keyword evidence="1" id="KW-0812">Transmembrane</keyword>
<reference evidence="3" key="1">
    <citation type="submission" date="2018-10" db="EMBL/GenBank/DDBJ databases">
        <title>Schaedlerella arabinophila gen. nov. sp. nov., isolated from the mouse intestinal tract and comparative analysis with the genome of the closely related altered Schaedler flora strain ASF502.</title>
        <authorList>
            <person name="Miyake S."/>
            <person name="Soh M."/>
            <person name="Seedorf H."/>
        </authorList>
    </citation>
    <scope>NUCLEOTIDE SEQUENCE [LARGE SCALE GENOMIC DNA]</scope>
    <source>
        <strain evidence="3">DSM 106076</strain>
    </source>
</reference>
<evidence type="ECO:0000313" key="4">
    <source>
        <dbReference type="Proteomes" id="UP000274920"/>
    </source>
</evidence>
<keyword evidence="1" id="KW-0472">Membrane</keyword>
<feature type="transmembrane region" description="Helical" evidence="1">
    <location>
        <begin position="382"/>
        <end position="403"/>
    </location>
</feature>
<keyword evidence="1" id="KW-1133">Transmembrane helix</keyword>
<accession>A0A3R8JM92</accession>
<dbReference type="Pfam" id="PF07670">
    <property type="entry name" value="Gate"/>
    <property type="match status" value="1"/>
</dbReference>
<dbReference type="EMBL" id="RHJS01000002">
    <property type="protein sequence ID" value="RRK31306.1"/>
    <property type="molecule type" value="Genomic_DNA"/>
</dbReference>
<feature type="domain" description="Nucleoside transporter/FeoB GTPase Gate" evidence="2">
    <location>
        <begin position="128"/>
        <end position="223"/>
    </location>
</feature>
<keyword evidence="4" id="KW-1185">Reference proteome</keyword>
<evidence type="ECO:0000256" key="1">
    <source>
        <dbReference type="SAM" id="Phobius"/>
    </source>
</evidence>
<feature type="transmembrane region" description="Helical" evidence="1">
    <location>
        <begin position="341"/>
        <end position="362"/>
    </location>
</feature>
<feature type="transmembrane region" description="Helical" evidence="1">
    <location>
        <begin position="47"/>
        <end position="69"/>
    </location>
</feature>
<sequence>MGKKNIGKFLFISCIGVVSFLIPFHFEGSTNILVGILTTLVKRLLSPVSKAVVLLLIAGSAAGSSYDYVMGKKGKEVPEWVHRRFGVSGIYLASKIFTLVMVFMCNFHLLPEHVIRASQDMVELGSTLLALAIALSFLLSFLTDGGLMEFFGEITRPFVRPMFRVPSDASLDLIASWVGASNAAVLLSAEKFRKGYYTKREAAIVMCNFSLVSIPFCMVVAEAAKVEPYFLPMYLLLCGLGIFLAMVLPRIYPLNRLEDVYVADRPERRKAGEQNFFSRAVASGCGAAEDFSLQKVWKTGINTMASILLNLMPIGIGWGILGMLTVNYTPIFGWLSWPMGWILHLLGVESAFAVAPATLAGFIDMYIPALLVTGIASVRTRFVIASLSLIQIIYITEVGAVVLQAKLGVDLKRLAVIFMERTLIALPIIVLASRLIV</sequence>
<gene>
    <name evidence="3" type="ORF">EBB54_07975</name>
</gene>
<evidence type="ECO:0000313" key="3">
    <source>
        <dbReference type="EMBL" id="RRK31306.1"/>
    </source>
</evidence>
<feature type="transmembrane region" description="Helical" evidence="1">
    <location>
        <begin position="415"/>
        <end position="436"/>
    </location>
</feature>
<feature type="transmembrane region" description="Helical" evidence="1">
    <location>
        <begin position="201"/>
        <end position="223"/>
    </location>
</feature>
<name>A0A3R8JM92_9FIRM</name>